<dbReference type="InterPro" id="IPR036282">
    <property type="entry name" value="Glutathione-S-Trfase_C_sf"/>
</dbReference>
<feature type="domain" description="GST N-terminal" evidence="1">
    <location>
        <begin position="1"/>
        <end position="82"/>
    </location>
</feature>
<organism evidence="3 4">
    <name type="scientific">Halovulum marinum</name>
    <dbReference type="NCBI Taxonomy" id="2662447"/>
    <lineage>
        <taxon>Bacteria</taxon>
        <taxon>Pseudomonadati</taxon>
        <taxon>Pseudomonadota</taxon>
        <taxon>Alphaproteobacteria</taxon>
        <taxon>Rhodobacterales</taxon>
        <taxon>Paracoccaceae</taxon>
        <taxon>Halovulum</taxon>
    </lineage>
</organism>
<evidence type="ECO:0000259" key="1">
    <source>
        <dbReference type="PROSITE" id="PS50404"/>
    </source>
</evidence>
<dbReference type="SUPFAM" id="SSF47616">
    <property type="entry name" value="GST C-terminal domain-like"/>
    <property type="match status" value="1"/>
</dbReference>
<dbReference type="Pfam" id="PF13409">
    <property type="entry name" value="GST_N_2"/>
    <property type="match status" value="1"/>
</dbReference>
<dbReference type="InterPro" id="IPR004046">
    <property type="entry name" value="GST_C"/>
</dbReference>
<dbReference type="Gene3D" id="3.40.30.10">
    <property type="entry name" value="Glutaredoxin"/>
    <property type="match status" value="1"/>
</dbReference>
<reference evidence="3 4" key="1">
    <citation type="submission" date="2019-10" db="EMBL/GenBank/DDBJ databases">
        <title>Cognatihalovulum marinum gen. nov. sp. nov., a new member of the family Rhodobacteraceae isolated from deep seawater of the Northwest Indian Ocean.</title>
        <authorList>
            <person name="Ruan C."/>
            <person name="Wang J."/>
            <person name="Zheng X."/>
            <person name="Song L."/>
            <person name="Zhu Y."/>
            <person name="Huang Y."/>
            <person name="Lu Z."/>
            <person name="Du W."/>
            <person name="Huang L."/>
            <person name="Dai X."/>
        </authorList>
    </citation>
    <scope>NUCLEOTIDE SEQUENCE [LARGE SCALE GENOMIC DNA]</scope>
    <source>
        <strain evidence="3 4">2CG4</strain>
    </source>
</reference>
<sequence>MMITLYHAHHSTCSQKVRIALAEKGLEFESKLVDLASKGQLEPEYLKINPNGVVPTLVHDGQPIIDSSVICEYLDEVCPEPPLSGRDAVSRARVRAWMRFLEEVPTYAVRVPSFNRAFLNRFDGLSSEEFVQQQAGPRPLRKHFYLKMSEKGFDKDAVQESVDQLTLTCQRMQRALEKGPWLAGESFSLADVVAAPLIDRTHDLGMSWIWDEDYPLVAGWFDRLQQRPAYAKAMYPGARLSETHQLRALLAEAEQETA</sequence>
<feature type="domain" description="GST C-terminal" evidence="2">
    <location>
        <begin position="87"/>
        <end position="250"/>
    </location>
</feature>
<proteinExistence type="predicted"/>
<accession>A0A6L5YXM2</accession>
<gene>
    <name evidence="3" type="ORF">GE300_03130</name>
</gene>
<keyword evidence="4" id="KW-1185">Reference proteome</keyword>
<protein>
    <submittedName>
        <fullName evidence="3">Glutathione S-transferase family protein</fullName>
    </submittedName>
</protein>
<dbReference type="SUPFAM" id="SSF52833">
    <property type="entry name" value="Thioredoxin-like"/>
    <property type="match status" value="1"/>
</dbReference>
<evidence type="ECO:0000313" key="4">
    <source>
        <dbReference type="Proteomes" id="UP000474957"/>
    </source>
</evidence>
<dbReference type="InterPro" id="IPR010987">
    <property type="entry name" value="Glutathione-S-Trfase_C-like"/>
</dbReference>
<dbReference type="InterPro" id="IPR050983">
    <property type="entry name" value="GST_Omega/HSP26"/>
</dbReference>
<comment type="caution">
    <text evidence="3">The sequence shown here is derived from an EMBL/GenBank/DDBJ whole genome shotgun (WGS) entry which is preliminary data.</text>
</comment>
<dbReference type="EMBL" id="WIND01000002">
    <property type="protein sequence ID" value="MSU88612.1"/>
    <property type="molecule type" value="Genomic_DNA"/>
</dbReference>
<dbReference type="PANTHER" id="PTHR43968:SF6">
    <property type="entry name" value="GLUTATHIONE S-TRANSFERASE OMEGA"/>
    <property type="match status" value="1"/>
</dbReference>
<name>A0A6L5YXM2_9RHOB</name>
<dbReference type="AlphaFoldDB" id="A0A6L5YXM2"/>
<dbReference type="CDD" id="cd00570">
    <property type="entry name" value="GST_N_family"/>
    <property type="match status" value="1"/>
</dbReference>
<dbReference type="PROSITE" id="PS50404">
    <property type="entry name" value="GST_NTER"/>
    <property type="match status" value="1"/>
</dbReference>
<dbReference type="GO" id="GO:0016740">
    <property type="term" value="F:transferase activity"/>
    <property type="evidence" value="ECO:0007669"/>
    <property type="project" value="UniProtKB-KW"/>
</dbReference>
<dbReference type="InterPro" id="IPR036249">
    <property type="entry name" value="Thioredoxin-like_sf"/>
</dbReference>
<dbReference type="PROSITE" id="PS50405">
    <property type="entry name" value="GST_CTER"/>
    <property type="match status" value="1"/>
</dbReference>
<dbReference type="PANTHER" id="PTHR43968">
    <property type="match status" value="1"/>
</dbReference>
<dbReference type="Proteomes" id="UP000474957">
    <property type="component" value="Unassembled WGS sequence"/>
</dbReference>
<dbReference type="InterPro" id="IPR040079">
    <property type="entry name" value="Glutathione_S-Trfase"/>
</dbReference>
<dbReference type="GO" id="GO:0005737">
    <property type="term" value="C:cytoplasm"/>
    <property type="evidence" value="ECO:0007669"/>
    <property type="project" value="TreeGrafter"/>
</dbReference>
<dbReference type="Pfam" id="PF00043">
    <property type="entry name" value="GST_C"/>
    <property type="match status" value="1"/>
</dbReference>
<dbReference type="RefSeq" id="WP_154444839.1">
    <property type="nucleotide sequence ID" value="NZ_WIND01000002.1"/>
</dbReference>
<evidence type="ECO:0000313" key="3">
    <source>
        <dbReference type="EMBL" id="MSU88612.1"/>
    </source>
</evidence>
<dbReference type="Gene3D" id="1.20.1050.10">
    <property type="match status" value="1"/>
</dbReference>
<dbReference type="InterPro" id="IPR004045">
    <property type="entry name" value="Glutathione_S-Trfase_N"/>
</dbReference>
<dbReference type="SFLD" id="SFLDS00019">
    <property type="entry name" value="Glutathione_Transferase_(cytos"/>
    <property type="match status" value="1"/>
</dbReference>
<keyword evidence="3" id="KW-0808">Transferase</keyword>
<evidence type="ECO:0000259" key="2">
    <source>
        <dbReference type="PROSITE" id="PS50405"/>
    </source>
</evidence>
<dbReference type="SFLD" id="SFLDG00358">
    <property type="entry name" value="Main_(cytGST)"/>
    <property type="match status" value="1"/>
</dbReference>